<dbReference type="EMBL" id="JACYWZ010000008">
    <property type="protein sequence ID" value="MBD8771640.1"/>
    <property type="molecule type" value="Genomic_DNA"/>
</dbReference>
<dbReference type="InterPro" id="IPR002514">
    <property type="entry name" value="Transposase_8"/>
</dbReference>
<dbReference type="InterPro" id="IPR009057">
    <property type="entry name" value="Homeodomain-like_sf"/>
</dbReference>
<protein>
    <submittedName>
        <fullName evidence="2">Transposase</fullName>
    </submittedName>
</protein>
<sequence>MIAAQRCPLSRQQRTFTSEFKRHASSLVLDQRYSHADAASSLGLVESTLRQWVN</sequence>
<name>A0ABR9C2R6_9PSED</name>
<accession>A0ABR9C2R6</accession>
<dbReference type="SUPFAM" id="SSF46689">
    <property type="entry name" value="Homeodomain-like"/>
    <property type="match status" value="1"/>
</dbReference>
<reference evidence="2 3" key="1">
    <citation type="journal article" date="2020" name="FEMS Microbiol. Ecol.">
        <title>Temporal dynamics of bacterial communities during seed development and maturation.</title>
        <authorList>
            <person name="Chesneau G."/>
            <person name="Torres-Cortes G."/>
            <person name="Briand M."/>
            <person name="Darrasse A."/>
            <person name="Preveaux A."/>
            <person name="Marais C."/>
            <person name="Jacques M.A."/>
            <person name="Shade A."/>
            <person name="Barret M."/>
        </authorList>
    </citation>
    <scope>NUCLEOTIDE SEQUENCE [LARGE SCALE GENOMIC DNA]</scope>
    <source>
        <strain evidence="2 3">CFBP13599</strain>
    </source>
</reference>
<comment type="caution">
    <text evidence="2">The sequence shown here is derived from an EMBL/GenBank/DDBJ whole genome shotgun (WGS) entry which is preliminary data.</text>
</comment>
<dbReference type="Proteomes" id="UP000620025">
    <property type="component" value="Unassembled WGS sequence"/>
</dbReference>
<comment type="similarity">
    <text evidence="1">Belongs to the transposase 8 family.</text>
</comment>
<organism evidence="2 3">
    <name type="scientific">Pseudomonas coleopterorum</name>
    <dbReference type="NCBI Taxonomy" id="1605838"/>
    <lineage>
        <taxon>Bacteria</taxon>
        <taxon>Pseudomonadati</taxon>
        <taxon>Pseudomonadota</taxon>
        <taxon>Gammaproteobacteria</taxon>
        <taxon>Pseudomonadales</taxon>
        <taxon>Pseudomonadaceae</taxon>
        <taxon>Pseudomonas</taxon>
    </lineage>
</organism>
<evidence type="ECO:0000313" key="2">
    <source>
        <dbReference type="EMBL" id="MBD8771640.1"/>
    </source>
</evidence>
<evidence type="ECO:0000313" key="3">
    <source>
        <dbReference type="Proteomes" id="UP000620025"/>
    </source>
</evidence>
<gene>
    <name evidence="2" type="ORF">IFT38_19030</name>
</gene>
<proteinExistence type="inferred from homology"/>
<evidence type="ECO:0000256" key="1">
    <source>
        <dbReference type="ARBA" id="ARBA00009964"/>
    </source>
</evidence>
<keyword evidence="3" id="KW-1185">Reference proteome</keyword>
<dbReference type="Pfam" id="PF01527">
    <property type="entry name" value="HTH_Tnp_1"/>
    <property type="match status" value="1"/>
</dbReference>